<name>S9SRX2_PAEAL</name>
<accession>S9SRX2</accession>
<sequence>METTVSATINDNTLTIQLNSKQKNALNTGPLPTLNVHVPIKDYETLEISNEFGRISLESKSGLYPRNLVVSGSAVQATLPPPMLLEQRAASSIRNLARSHMICRRS</sequence>
<dbReference type="Proteomes" id="UP000015344">
    <property type="component" value="Unassembled WGS sequence"/>
</dbReference>
<evidence type="ECO:0000313" key="2">
    <source>
        <dbReference type="Proteomes" id="UP000015344"/>
    </source>
</evidence>
<dbReference type="PATRIC" id="fig|1117108.3.peg.977"/>
<dbReference type="EMBL" id="ATMT01000015">
    <property type="protein sequence ID" value="EPY08467.1"/>
    <property type="molecule type" value="Genomic_DNA"/>
</dbReference>
<proteinExistence type="predicted"/>
<protein>
    <submittedName>
        <fullName evidence="1">Uncharacterized protein</fullName>
    </submittedName>
</protein>
<organism evidence="1 2">
    <name type="scientific">Paenibacillus alvei TS-15</name>
    <dbReference type="NCBI Taxonomy" id="1117108"/>
    <lineage>
        <taxon>Bacteria</taxon>
        <taxon>Bacillati</taxon>
        <taxon>Bacillota</taxon>
        <taxon>Bacilli</taxon>
        <taxon>Bacillales</taxon>
        <taxon>Paenibacillaceae</taxon>
        <taxon>Paenibacillus</taxon>
    </lineage>
</organism>
<dbReference type="eggNOG" id="COG3595">
    <property type="taxonomic scope" value="Bacteria"/>
</dbReference>
<reference evidence="1 2" key="1">
    <citation type="submission" date="2013-05" db="EMBL/GenBank/DDBJ databases">
        <authorList>
            <person name="Strain E.A."/>
            <person name="Brown E."/>
            <person name="Allard M.W."/>
            <person name="Luo Y.L."/>
        </authorList>
    </citation>
    <scope>NUCLEOTIDE SEQUENCE [LARGE SCALE GENOMIC DNA]</scope>
    <source>
        <strain evidence="1 2">TS-15</strain>
    </source>
</reference>
<comment type="caution">
    <text evidence="1">The sequence shown here is derived from an EMBL/GenBank/DDBJ whole genome shotgun (WGS) entry which is preliminary data.</text>
</comment>
<gene>
    <name evidence="1" type="ORF">PAALTS15_04693</name>
</gene>
<dbReference type="AlphaFoldDB" id="S9SRX2"/>
<evidence type="ECO:0000313" key="1">
    <source>
        <dbReference type="EMBL" id="EPY08467.1"/>
    </source>
</evidence>